<dbReference type="AlphaFoldDB" id="A0A2J7TJ45"/>
<evidence type="ECO:0000256" key="1">
    <source>
        <dbReference type="ARBA" id="ARBA00022603"/>
    </source>
</evidence>
<evidence type="ECO:0000256" key="4">
    <source>
        <dbReference type="ARBA" id="ARBA00048391"/>
    </source>
</evidence>
<dbReference type="Pfam" id="PF17827">
    <property type="entry name" value="PrmC_N"/>
    <property type="match status" value="1"/>
</dbReference>
<feature type="domain" description="Methyltransferase small" evidence="6">
    <location>
        <begin position="124"/>
        <end position="207"/>
    </location>
</feature>
<feature type="binding site" evidence="5">
    <location>
        <begin position="202"/>
        <end position="205"/>
    </location>
    <ligand>
        <name>substrate</name>
    </ligand>
</feature>
<keyword evidence="1 5" id="KW-0489">Methyltransferase</keyword>
<dbReference type="PRINTS" id="PR00507">
    <property type="entry name" value="N12N6MTFRASE"/>
</dbReference>
<dbReference type="EMBL" id="PDZR01000005">
    <property type="protein sequence ID" value="PNG26791.1"/>
    <property type="molecule type" value="Genomic_DNA"/>
</dbReference>
<dbReference type="Gene3D" id="3.40.50.150">
    <property type="entry name" value="Vaccinia Virus protein VP39"/>
    <property type="match status" value="1"/>
</dbReference>
<dbReference type="Gene3D" id="1.10.8.10">
    <property type="entry name" value="DNA helicase RuvA subunit, C-terminal domain"/>
    <property type="match status" value="1"/>
</dbReference>
<dbReference type="CDD" id="cd02440">
    <property type="entry name" value="AdoMet_MTases"/>
    <property type="match status" value="1"/>
</dbReference>
<accession>A0A2J7TJ45</accession>
<organism evidence="8 9">
    <name type="scientific">Methylocella silvestris</name>
    <dbReference type="NCBI Taxonomy" id="199596"/>
    <lineage>
        <taxon>Bacteria</taxon>
        <taxon>Pseudomonadati</taxon>
        <taxon>Pseudomonadota</taxon>
        <taxon>Alphaproteobacteria</taxon>
        <taxon>Hyphomicrobiales</taxon>
        <taxon>Beijerinckiaceae</taxon>
        <taxon>Methylocella</taxon>
    </lineage>
</organism>
<feature type="binding site" evidence="5">
    <location>
        <position position="155"/>
    </location>
    <ligand>
        <name>S-adenosyl-L-methionine</name>
        <dbReference type="ChEBI" id="CHEBI:59789"/>
    </ligand>
</feature>
<dbReference type="RefSeq" id="WP_102843087.1">
    <property type="nucleotide sequence ID" value="NZ_PDZR01000005.1"/>
</dbReference>
<dbReference type="EC" id="2.1.1.297" evidence="5"/>
<proteinExistence type="inferred from homology"/>
<reference evidence="8 9" key="1">
    <citation type="submission" date="2017-10" db="EMBL/GenBank/DDBJ databases">
        <title>Genome announcement of Methylocella silvestris TVC from permafrost.</title>
        <authorList>
            <person name="Wang J."/>
            <person name="Geng K."/>
            <person name="Ul-Haque F."/>
            <person name="Crombie A.T."/>
            <person name="Street L.E."/>
            <person name="Wookey P.A."/>
            <person name="Murrell J.C."/>
            <person name="Pratscher J."/>
        </authorList>
    </citation>
    <scope>NUCLEOTIDE SEQUENCE [LARGE SCALE GENOMIC DNA]</scope>
    <source>
        <strain evidence="8 9">TVC</strain>
    </source>
</reference>
<feature type="domain" description="Release factor glutamine methyltransferase N-terminal" evidence="7">
    <location>
        <begin position="21"/>
        <end position="85"/>
    </location>
</feature>
<evidence type="ECO:0000256" key="2">
    <source>
        <dbReference type="ARBA" id="ARBA00022679"/>
    </source>
</evidence>
<dbReference type="GO" id="GO:0032259">
    <property type="term" value="P:methylation"/>
    <property type="evidence" value="ECO:0007669"/>
    <property type="project" value="UniProtKB-KW"/>
</dbReference>
<feature type="binding site" evidence="5">
    <location>
        <position position="202"/>
    </location>
    <ligand>
        <name>S-adenosyl-L-methionine</name>
        <dbReference type="ChEBI" id="CHEBI:59789"/>
    </ligand>
</feature>
<comment type="catalytic activity">
    <reaction evidence="4 5">
        <text>L-glutaminyl-[peptide chain release factor] + S-adenosyl-L-methionine = N(5)-methyl-L-glutaminyl-[peptide chain release factor] + S-adenosyl-L-homocysteine + H(+)</text>
        <dbReference type="Rhea" id="RHEA:42896"/>
        <dbReference type="Rhea" id="RHEA-COMP:10271"/>
        <dbReference type="Rhea" id="RHEA-COMP:10272"/>
        <dbReference type="ChEBI" id="CHEBI:15378"/>
        <dbReference type="ChEBI" id="CHEBI:30011"/>
        <dbReference type="ChEBI" id="CHEBI:57856"/>
        <dbReference type="ChEBI" id="CHEBI:59789"/>
        <dbReference type="ChEBI" id="CHEBI:61891"/>
        <dbReference type="EC" id="2.1.1.297"/>
    </reaction>
</comment>
<dbReference type="OrthoDB" id="9800643at2"/>
<comment type="similarity">
    <text evidence="5">Belongs to the protein N5-glutamine methyltransferase family. PrmC subfamily.</text>
</comment>
<dbReference type="InterPro" id="IPR002052">
    <property type="entry name" value="DNA_methylase_N6_adenine_CS"/>
</dbReference>
<dbReference type="Proteomes" id="UP000236286">
    <property type="component" value="Unassembled WGS sequence"/>
</dbReference>
<dbReference type="PANTHER" id="PTHR18895">
    <property type="entry name" value="HEMK METHYLTRANSFERASE"/>
    <property type="match status" value="1"/>
</dbReference>
<protein>
    <recommendedName>
        <fullName evidence="5">Release factor glutamine methyltransferase</fullName>
        <shortName evidence="5">RF MTase</shortName>
        <ecNumber evidence="5">2.1.1.297</ecNumber>
    </recommendedName>
    <alternativeName>
        <fullName evidence="5">N5-glutamine methyltransferase PrmC</fullName>
    </alternativeName>
    <alternativeName>
        <fullName evidence="5">Protein-(glutamine-N5) MTase PrmC</fullName>
    </alternativeName>
    <alternativeName>
        <fullName evidence="5">Protein-glutamine N-methyltransferase PrmC</fullName>
    </alternativeName>
</protein>
<evidence type="ECO:0000313" key="9">
    <source>
        <dbReference type="Proteomes" id="UP000236286"/>
    </source>
</evidence>
<comment type="caution">
    <text evidence="8">The sequence shown here is derived from an EMBL/GenBank/DDBJ whole genome shotgun (WGS) entry which is preliminary data.</text>
</comment>
<dbReference type="InterPro" id="IPR040758">
    <property type="entry name" value="PrmC_N"/>
</dbReference>
<dbReference type="InterPro" id="IPR029063">
    <property type="entry name" value="SAM-dependent_MTases_sf"/>
</dbReference>
<evidence type="ECO:0000259" key="7">
    <source>
        <dbReference type="Pfam" id="PF17827"/>
    </source>
</evidence>
<dbReference type="PANTHER" id="PTHR18895:SF74">
    <property type="entry name" value="MTRF1L RELEASE FACTOR GLUTAMINE METHYLTRANSFERASE"/>
    <property type="match status" value="1"/>
</dbReference>
<dbReference type="NCBIfam" id="TIGR03534">
    <property type="entry name" value="RF_mod_PrmC"/>
    <property type="match status" value="1"/>
</dbReference>
<dbReference type="GO" id="GO:0003676">
    <property type="term" value="F:nucleic acid binding"/>
    <property type="evidence" value="ECO:0007669"/>
    <property type="project" value="InterPro"/>
</dbReference>
<feature type="binding site" evidence="5">
    <location>
        <position position="184"/>
    </location>
    <ligand>
        <name>S-adenosyl-L-methionine</name>
        <dbReference type="ChEBI" id="CHEBI:59789"/>
    </ligand>
</feature>
<dbReference type="SUPFAM" id="SSF53335">
    <property type="entry name" value="S-adenosyl-L-methionine-dependent methyltransferases"/>
    <property type="match status" value="1"/>
</dbReference>
<dbReference type="InterPro" id="IPR019874">
    <property type="entry name" value="RF_methyltr_PrmC"/>
</dbReference>
<feature type="binding site" evidence="5">
    <location>
        <begin position="132"/>
        <end position="136"/>
    </location>
    <ligand>
        <name>S-adenosyl-L-methionine</name>
        <dbReference type="ChEBI" id="CHEBI:59789"/>
    </ligand>
</feature>
<dbReference type="Pfam" id="PF05175">
    <property type="entry name" value="MTS"/>
    <property type="match status" value="1"/>
</dbReference>
<dbReference type="InterPro" id="IPR050320">
    <property type="entry name" value="N5-glutamine_MTase"/>
</dbReference>
<evidence type="ECO:0000256" key="3">
    <source>
        <dbReference type="ARBA" id="ARBA00022691"/>
    </source>
</evidence>
<dbReference type="HAMAP" id="MF_02126">
    <property type="entry name" value="RF_methyltr_PrmC"/>
    <property type="match status" value="1"/>
</dbReference>
<evidence type="ECO:0000259" key="6">
    <source>
        <dbReference type="Pfam" id="PF05175"/>
    </source>
</evidence>
<dbReference type="InterPro" id="IPR007848">
    <property type="entry name" value="Small_mtfrase_dom"/>
</dbReference>
<keyword evidence="3 5" id="KW-0949">S-adenosyl-L-methionine</keyword>
<gene>
    <name evidence="5 8" type="primary">prmC</name>
    <name evidence="8" type="ORF">CR492_07090</name>
</gene>
<dbReference type="NCBIfam" id="TIGR00536">
    <property type="entry name" value="hemK_fam"/>
    <property type="match status" value="1"/>
</dbReference>
<evidence type="ECO:0000313" key="8">
    <source>
        <dbReference type="EMBL" id="PNG26791.1"/>
    </source>
</evidence>
<comment type="function">
    <text evidence="5">Methylates the class 1 translation termination release factors RF1/PrfA and RF2/PrfB on the glutamine residue of the universally conserved GGQ motif.</text>
</comment>
<name>A0A2J7TJ45_METSI</name>
<dbReference type="GO" id="GO:0102559">
    <property type="term" value="F:peptide chain release factor N(5)-glutamine methyltransferase activity"/>
    <property type="evidence" value="ECO:0007669"/>
    <property type="project" value="UniProtKB-EC"/>
</dbReference>
<keyword evidence="2 5" id="KW-0808">Transferase</keyword>
<dbReference type="InterPro" id="IPR004556">
    <property type="entry name" value="HemK-like"/>
</dbReference>
<sequence>MTRPPGFDARTPRDRARRILAGALVEAGVSSADLDARLLVCAASGIDHAGLLRDPGALLGACGAQALERMAARRLAREPVSRILGAREFWGARFDLGPAALDPRADTETLVEAVLDVVGADTGRDWRILDLGVGSGALLCALLASLPNAFGVGVDLAPAACAIADKNLAAQGLQGRGKLICADWAAPLEGRSSARFDIIVSNPPYISRGDIARLEPEVRIYDPLLALDGGEDGLDAYRAIIPAAARLLAPDGLVALEIGQGQGKDVDALLREASFSARNFRLDLGGVERIILAKFA</sequence>
<dbReference type="PROSITE" id="PS00092">
    <property type="entry name" value="N6_MTASE"/>
    <property type="match status" value="1"/>
</dbReference>
<evidence type="ECO:0000256" key="5">
    <source>
        <dbReference type="HAMAP-Rule" id="MF_02126"/>
    </source>
</evidence>